<dbReference type="Pfam" id="PF12776">
    <property type="entry name" value="Myb_DNA-bind_3"/>
    <property type="match status" value="1"/>
</dbReference>
<protein>
    <recommendedName>
        <fullName evidence="2">Myb/SANT-like domain-containing protein</fullName>
    </recommendedName>
</protein>
<reference evidence="3 4" key="1">
    <citation type="submission" date="2024-02" db="EMBL/GenBank/DDBJ databases">
        <title>High-quality chromosome-scale genome assembly of Pensacola bahiagrass (Paspalum notatum Flugge var. saurae).</title>
        <authorList>
            <person name="Vega J.M."/>
            <person name="Podio M."/>
            <person name="Orjuela J."/>
            <person name="Siena L.A."/>
            <person name="Pessino S.C."/>
            <person name="Combes M.C."/>
            <person name="Mariac C."/>
            <person name="Albertini E."/>
            <person name="Pupilli F."/>
            <person name="Ortiz J.P.A."/>
            <person name="Leblanc O."/>
        </authorList>
    </citation>
    <scope>NUCLEOTIDE SEQUENCE [LARGE SCALE GENOMIC DNA]</scope>
    <source>
        <strain evidence="3">R1</strain>
        <tissue evidence="3">Leaf</tissue>
    </source>
</reference>
<dbReference type="InterPro" id="IPR024752">
    <property type="entry name" value="Myb/SANT-like_dom"/>
</dbReference>
<proteinExistence type="predicted"/>
<evidence type="ECO:0000256" key="1">
    <source>
        <dbReference type="SAM" id="MobiDB-lite"/>
    </source>
</evidence>
<dbReference type="AlphaFoldDB" id="A0AAQ3PEQ9"/>
<feature type="region of interest" description="Disordered" evidence="1">
    <location>
        <begin position="157"/>
        <end position="238"/>
    </location>
</feature>
<evidence type="ECO:0000313" key="4">
    <source>
        <dbReference type="Proteomes" id="UP001341281"/>
    </source>
</evidence>
<dbReference type="PANTHER" id="PTHR46934">
    <property type="entry name" value="MYB_DNA-BIND_3 DOMAIN-CONTAINING PROTEIN-RELATED"/>
    <property type="match status" value="1"/>
</dbReference>
<evidence type="ECO:0000259" key="2">
    <source>
        <dbReference type="Pfam" id="PF12776"/>
    </source>
</evidence>
<evidence type="ECO:0000313" key="3">
    <source>
        <dbReference type="EMBL" id="WVZ50005.1"/>
    </source>
</evidence>
<gene>
    <name evidence="3" type="ORF">U9M48_001305</name>
</gene>
<feature type="domain" description="Myb/SANT-like" evidence="2">
    <location>
        <begin position="22"/>
        <end position="116"/>
    </location>
</feature>
<dbReference type="EMBL" id="CP144745">
    <property type="protein sequence ID" value="WVZ50005.1"/>
    <property type="molecule type" value="Genomic_DNA"/>
</dbReference>
<keyword evidence="4" id="KW-1185">Reference proteome</keyword>
<feature type="compositionally biased region" description="Pro residues" evidence="1">
    <location>
        <begin position="170"/>
        <end position="191"/>
    </location>
</feature>
<dbReference type="Proteomes" id="UP001341281">
    <property type="component" value="Chromosome 01"/>
</dbReference>
<dbReference type="PANTHER" id="PTHR46934:SF13">
    <property type="entry name" value="MYB_SANT-LIKE DOMAIN-CONTAINING PROTEIN"/>
    <property type="match status" value="1"/>
</dbReference>
<name>A0AAQ3PEQ9_PASNO</name>
<sequence length="326" mass="36889">MNFIHIICIFSAMSNSKDRAVWSFMYEKGLVDIMKDHVNIPMFKGQNGWTQEGWRSICQKFNENFPAARFSKQQIQEKDRELKASYKILRDAKNTSGAGWNESLGMIIAEPKIWAQMIENDKRVSKFKKKTFPLYNDVASLHEGNVAIGDLNFTSTQEVPPLAPTGRAPPSAPTGRAPPLPPAARAPPSAPVVPAAVSSSEQGLDPFDTSPFASDVQETSSAHKETIEGGSRRRRRQSHIGSVLEDYVEFKKDQTNKAMNAIEEKRRREEEYSVEKCLEELDAMDGLTDEDKAYGMNVFETEANREMFMKSKNHRARLIWLKRKIA</sequence>
<accession>A0AAQ3PEQ9</accession>
<organism evidence="3 4">
    <name type="scientific">Paspalum notatum var. saurae</name>
    <dbReference type="NCBI Taxonomy" id="547442"/>
    <lineage>
        <taxon>Eukaryota</taxon>
        <taxon>Viridiplantae</taxon>
        <taxon>Streptophyta</taxon>
        <taxon>Embryophyta</taxon>
        <taxon>Tracheophyta</taxon>
        <taxon>Spermatophyta</taxon>
        <taxon>Magnoliopsida</taxon>
        <taxon>Liliopsida</taxon>
        <taxon>Poales</taxon>
        <taxon>Poaceae</taxon>
        <taxon>PACMAD clade</taxon>
        <taxon>Panicoideae</taxon>
        <taxon>Andropogonodae</taxon>
        <taxon>Paspaleae</taxon>
        <taxon>Paspalinae</taxon>
        <taxon>Paspalum</taxon>
    </lineage>
</organism>
<feature type="compositionally biased region" description="Basic and acidic residues" evidence="1">
    <location>
        <begin position="221"/>
        <end position="231"/>
    </location>
</feature>